<dbReference type="InterPro" id="IPR000073">
    <property type="entry name" value="AB_hydrolase_1"/>
</dbReference>
<protein>
    <submittedName>
        <fullName evidence="2">Pimeloyl-ACP methyl ester carboxylesterase</fullName>
    </submittedName>
</protein>
<reference evidence="2 3" key="1">
    <citation type="submission" date="2016-10" db="EMBL/GenBank/DDBJ databases">
        <authorList>
            <person name="de Groot N.N."/>
        </authorList>
    </citation>
    <scope>NUCLEOTIDE SEQUENCE [LARGE SCALE GENOMIC DNA]</scope>
    <source>
        <strain evidence="2 3">CGMCC 4.5598</strain>
    </source>
</reference>
<name>A0A1I0LW45_9ACTN</name>
<dbReference type="InterPro" id="IPR029058">
    <property type="entry name" value="AB_hydrolase_fold"/>
</dbReference>
<dbReference type="PANTHER" id="PTHR37017">
    <property type="entry name" value="AB HYDROLASE-1 DOMAIN-CONTAINING PROTEIN-RELATED"/>
    <property type="match status" value="1"/>
</dbReference>
<sequence>MTTFVLIPGAAADSRYWRPTADELGARGHDVVTPDLPCDDDSATLDDYADTVIKAVGVRTDVIVVAHSFGGFTAPLVCERVPVRRLVLLAGMVPAPGEPPGTWWTSTGWEAARREQDERDGRAPDDETALFFHDVPPHLAAEARRNVRDQSATPFADPWPLAKWPSTPTAFLLCRDDRFLPATFLRRVVRERLGIVPDEIDGGHNVALSRPQALADRLTAYLTDY</sequence>
<accession>A0A1I0LW45</accession>
<proteinExistence type="predicted"/>
<dbReference type="Proteomes" id="UP000199361">
    <property type="component" value="Unassembled WGS sequence"/>
</dbReference>
<keyword evidence="3" id="KW-1185">Reference proteome</keyword>
<dbReference type="EMBL" id="FOHX01000028">
    <property type="protein sequence ID" value="SEU47320.1"/>
    <property type="molecule type" value="Genomic_DNA"/>
</dbReference>
<organism evidence="2 3">
    <name type="scientific">Nonomuraea wenchangensis</name>
    <dbReference type="NCBI Taxonomy" id="568860"/>
    <lineage>
        <taxon>Bacteria</taxon>
        <taxon>Bacillati</taxon>
        <taxon>Actinomycetota</taxon>
        <taxon>Actinomycetes</taxon>
        <taxon>Streptosporangiales</taxon>
        <taxon>Streptosporangiaceae</taxon>
        <taxon>Nonomuraea</taxon>
    </lineage>
</organism>
<feature type="domain" description="AB hydrolase-1" evidence="1">
    <location>
        <begin position="4"/>
        <end position="216"/>
    </location>
</feature>
<dbReference type="AlphaFoldDB" id="A0A1I0LW45"/>
<dbReference type="RefSeq" id="WP_091094218.1">
    <property type="nucleotide sequence ID" value="NZ_FOHX01000028.1"/>
</dbReference>
<dbReference type="InterPro" id="IPR052897">
    <property type="entry name" value="Sec-Metab_Biosynth_Hydrolase"/>
</dbReference>
<dbReference type="PANTHER" id="PTHR37017:SF11">
    <property type="entry name" value="ESTERASE_LIPASE_THIOESTERASE DOMAIN-CONTAINING PROTEIN"/>
    <property type="match status" value="1"/>
</dbReference>
<dbReference type="SUPFAM" id="SSF53474">
    <property type="entry name" value="alpha/beta-Hydrolases"/>
    <property type="match status" value="1"/>
</dbReference>
<gene>
    <name evidence="2" type="ORF">SAMN05421811_12890</name>
</gene>
<evidence type="ECO:0000313" key="2">
    <source>
        <dbReference type="EMBL" id="SEU47320.1"/>
    </source>
</evidence>
<dbReference type="Gene3D" id="3.40.50.1820">
    <property type="entry name" value="alpha/beta hydrolase"/>
    <property type="match status" value="1"/>
</dbReference>
<dbReference type="OrthoDB" id="9773549at2"/>
<evidence type="ECO:0000313" key="3">
    <source>
        <dbReference type="Proteomes" id="UP000199361"/>
    </source>
</evidence>
<dbReference type="STRING" id="568860.SAMN05421811_12890"/>
<dbReference type="GO" id="GO:0003824">
    <property type="term" value="F:catalytic activity"/>
    <property type="evidence" value="ECO:0007669"/>
    <property type="project" value="UniProtKB-ARBA"/>
</dbReference>
<dbReference type="Pfam" id="PF12697">
    <property type="entry name" value="Abhydrolase_6"/>
    <property type="match status" value="1"/>
</dbReference>
<evidence type="ECO:0000259" key="1">
    <source>
        <dbReference type="Pfam" id="PF12697"/>
    </source>
</evidence>